<accession>A0A2H4PH73</accession>
<keyword evidence="2" id="KW-1185">Reference proteome</keyword>
<sequence length="49" mass="5629">MGGYSNFIENYINSVDSWNQETLVVVLKERFNISTLEALEAIEAYLDND</sequence>
<evidence type="ECO:0000313" key="2">
    <source>
        <dbReference type="Proteomes" id="UP000241037"/>
    </source>
</evidence>
<organism evidence="1 2">
    <name type="scientific">Klebsiella phage Sugarland</name>
    <dbReference type="NCBI Taxonomy" id="2053603"/>
    <lineage>
        <taxon>Viruses</taxon>
        <taxon>Duplodnaviria</taxon>
        <taxon>Heunggongvirae</taxon>
        <taxon>Uroviricota</taxon>
        <taxon>Caudoviricetes</taxon>
        <taxon>Demerecviridae</taxon>
        <taxon>Sugarlandvirus</taxon>
        <taxon>Sugarlandvirus sugarland</taxon>
    </lineage>
</organism>
<proteinExistence type="predicted"/>
<dbReference type="EMBL" id="MG459987">
    <property type="protein sequence ID" value="ATW61905.1"/>
    <property type="molecule type" value="Genomic_DNA"/>
</dbReference>
<dbReference type="Proteomes" id="UP000241037">
    <property type="component" value="Segment"/>
</dbReference>
<reference evidence="1 2" key="1">
    <citation type="journal article" date="2018" name="Microbiol. Resour. Announc.">
        <title>Complete Genome Sequence of Klebsiella pneumoniae Siphophage Sugarland.</title>
        <authorList>
            <person name="Erickson S.G."/>
            <person name="Lessor L."/>
            <person name="O'Leary C.J."/>
            <person name="Gill J.J."/>
            <person name="Liu M."/>
        </authorList>
    </citation>
    <scope>NUCLEOTIDE SEQUENCE [LARGE SCALE GENOMIC DNA]</scope>
</reference>
<name>A0A2H4PH73_9CAUD</name>
<evidence type="ECO:0000313" key="1">
    <source>
        <dbReference type="EMBL" id="ATW61905.1"/>
    </source>
</evidence>
<gene>
    <name evidence="1" type="ORF">CPT_Sugarland_072</name>
</gene>
<protein>
    <submittedName>
        <fullName evidence="1">Uncharacterized protein</fullName>
    </submittedName>
</protein>